<dbReference type="NCBIfam" id="TIGR00293">
    <property type="entry name" value="prefoldin subunit alpha"/>
    <property type="match status" value="1"/>
</dbReference>
<dbReference type="FunFam" id="1.10.287.370:FF:000004">
    <property type="entry name" value="Probable prefoldin subunit 5"/>
    <property type="match status" value="1"/>
</dbReference>
<evidence type="ECO:0000256" key="3">
    <source>
        <dbReference type="SAM" id="Coils"/>
    </source>
</evidence>
<dbReference type="GO" id="GO:0006457">
    <property type="term" value="P:protein folding"/>
    <property type="evidence" value="ECO:0007669"/>
    <property type="project" value="InterPro"/>
</dbReference>
<evidence type="ECO:0008006" key="6">
    <source>
        <dbReference type="Google" id="ProtNLM"/>
    </source>
</evidence>
<dbReference type="PANTHER" id="PTHR12674:SF2">
    <property type="entry name" value="PREFOLDIN SUBUNIT 5"/>
    <property type="match status" value="1"/>
</dbReference>
<evidence type="ECO:0000256" key="1">
    <source>
        <dbReference type="ARBA" id="ARBA00010048"/>
    </source>
</evidence>
<dbReference type="SUPFAM" id="SSF46579">
    <property type="entry name" value="Prefoldin"/>
    <property type="match status" value="1"/>
</dbReference>
<dbReference type="GO" id="GO:0005737">
    <property type="term" value="C:cytoplasm"/>
    <property type="evidence" value="ECO:0007669"/>
    <property type="project" value="EnsemblFungi"/>
</dbReference>
<dbReference type="GO" id="GO:0015631">
    <property type="term" value="F:tubulin binding"/>
    <property type="evidence" value="ECO:0007669"/>
    <property type="project" value="EnsemblFungi"/>
</dbReference>
<feature type="coiled-coil region" evidence="3">
    <location>
        <begin position="113"/>
        <end position="140"/>
    </location>
</feature>
<dbReference type="EMBL" id="KB446535">
    <property type="protein sequence ID" value="EME49058.1"/>
    <property type="molecule type" value="Genomic_DNA"/>
</dbReference>
<protein>
    <recommendedName>
        <fullName evidence="6">Prefoldin-like protein</fullName>
    </recommendedName>
</protein>
<dbReference type="GO" id="GO:1990113">
    <property type="term" value="P:RNA polymerase I assembly"/>
    <property type="evidence" value="ECO:0007669"/>
    <property type="project" value="TreeGrafter"/>
</dbReference>
<dbReference type="GO" id="GO:0016272">
    <property type="term" value="C:prefoldin complex"/>
    <property type="evidence" value="ECO:0007669"/>
    <property type="project" value="EnsemblFungi"/>
</dbReference>
<dbReference type="AlphaFoldDB" id="N1Q1B9"/>
<dbReference type="STRING" id="675120.N1Q1B9"/>
<keyword evidence="2" id="KW-0143">Chaperone</keyword>
<keyword evidence="5" id="KW-1185">Reference proteome</keyword>
<dbReference type="HOGENOM" id="CLU_091867_0_2_1"/>
<dbReference type="InterPro" id="IPR004127">
    <property type="entry name" value="Prefoldin_subunit_alpha"/>
</dbReference>
<comment type="similarity">
    <text evidence="1">Belongs to the prefoldin subunit alpha family.</text>
</comment>
<dbReference type="Proteomes" id="UP000016933">
    <property type="component" value="Unassembled WGS sequence"/>
</dbReference>
<dbReference type="GO" id="GO:1990114">
    <property type="term" value="P:RNA polymerase II core complex assembly"/>
    <property type="evidence" value="ECO:0007669"/>
    <property type="project" value="TreeGrafter"/>
</dbReference>
<dbReference type="Pfam" id="PF02996">
    <property type="entry name" value="Prefoldin"/>
    <property type="match status" value="1"/>
</dbReference>
<dbReference type="PANTHER" id="PTHR12674">
    <property type="entry name" value="PREFOLDIN SUBUNIT 5"/>
    <property type="match status" value="1"/>
</dbReference>
<dbReference type="InterPro" id="IPR011599">
    <property type="entry name" value="PFD_alpha_archaea"/>
</dbReference>
<dbReference type="GO" id="GO:0032968">
    <property type="term" value="P:positive regulation of transcription elongation by RNA polymerase II"/>
    <property type="evidence" value="ECO:0007669"/>
    <property type="project" value="EnsemblFungi"/>
</dbReference>
<dbReference type="GO" id="GO:1990115">
    <property type="term" value="P:RNA polymerase III assembly"/>
    <property type="evidence" value="ECO:0007669"/>
    <property type="project" value="TreeGrafter"/>
</dbReference>
<dbReference type="GO" id="GO:0051286">
    <property type="term" value="C:cell tip"/>
    <property type="evidence" value="ECO:0007669"/>
    <property type="project" value="EnsemblFungi"/>
</dbReference>
<gene>
    <name evidence="4" type="ORF">DOTSEDRAFT_49390</name>
</gene>
<dbReference type="GO" id="GO:0007021">
    <property type="term" value="P:tubulin complex assembly"/>
    <property type="evidence" value="ECO:0007669"/>
    <property type="project" value="EnsemblFungi"/>
</dbReference>
<dbReference type="InterPro" id="IPR009053">
    <property type="entry name" value="Prefoldin"/>
</dbReference>
<evidence type="ECO:0000313" key="4">
    <source>
        <dbReference type="EMBL" id="EME49058.1"/>
    </source>
</evidence>
<proteinExistence type="inferred from homology"/>
<dbReference type="eggNOG" id="KOG3048">
    <property type="taxonomic scope" value="Eukaryota"/>
</dbReference>
<keyword evidence="3" id="KW-0175">Coiled coil</keyword>
<dbReference type="OrthoDB" id="10267474at2759"/>
<sequence>MAAAGQGQQIDLATLPPQQLSQVKKQLDDEVQHLTNSYQNLRTAQQKFRDCVTSIKHGVAHSVKDKPLLVPLTSSLYVPGTLGDETNVLVDVGTGFYVEKSTTDAETFYNGKIDELGKNIKDLENIVNSKANNLRLVEEVLRQKMIAQQQSGQASAGAA</sequence>
<dbReference type="GO" id="GO:0051082">
    <property type="term" value="F:unfolded protein binding"/>
    <property type="evidence" value="ECO:0007669"/>
    <property type="project" value="InterPro"/>
</dbReference>
<dbReference type="OMA" id="QAKFKAC"/>
<accession>N1Q1B9</accession>
<dbReference type="CDD" id="cd23157">
    <property type="entry name" value="Prefoldin_5"/>
    <property type="match status" value="1"/>
</dbReference>
<name>N1Q1B9_DOTSN</name>
<dbReference type="Gene3D" id="1.10.287.370">
    <property type="match status" value="1"/>
</dbReference>
<organism evidence="4 5">
    <name type="scientific">Dothistroma septosporum (strain NZE10 / CBS 128990)</name>
    <name type="common">Red band needle blight fungus</name>
    <name type="synonym">Mycosphaerella pini</name>
    <dbReference type="NCBI Taxonomy" id="675120"/>
    <lineage>
        <taxon>Eukaryota</taxon>
        <taxon>Fungi</taxon>
        <taxon>Dikarya</taxon>
        <taxon>Ascomycota</taxon>
        <taxon>Pezizomycotina</taxon>
        <taxon>Dothideomycetes</taxon>
        <taxon>Dothideomycetidae</taxon>
        <taxon>Mycosphaerellales</taxon>
        <taxon>Mycosphaerellaceae</taxon>
        <taxon>Dothistroma</taxon>
    </lineage>
</organism>
<evidence type="ECO:0000256" key="2">
    <source>
        <dbReference type="ARBA" id="ARBA00023186"/>
    </source>
</evidence>
<reference evidence="4 5" key="2">
    <citation type="journal article" date="2012" name="PLoS Pathog.">
        <title>Diverse lifestyles and strategies of plant pathogenesis encoded in the genomes of eighteen Dothideomycetes fungi.</title>
        <authorList>
            <person name="Ohm R.A."/>
            <person name="Feau N."/>
            <person name="Henrissat B."/>
            <person name="Schoch C.L."/>
            <person name="Horwitz B.A."/>
            <person name="Barry K.W."/>
            <person name="Condon B.J."/>
            <person name="Copeland A.C."/>
            <person name="Dhillon B."/>
            <person name="Glaser F."/>
            <person name="Hesse C.N."/>
            <person name="Kosti I."/>
            <person name="LaButti K."/>
            <person name="Lindquist E.A."/>
            <person name="Lucas S."/>
            <person name="Salamov A.A."/>
            <person name="Bradshaw R.E."/>
            <person name="Ciuffetti L."/>
            <person name="Hamelin R.C."/>
            <person name="Kema G.H.J."/>
            <person name="Lawrence C."/>
            <person name="Scott J.A."/>
            <person name="Spatafora J.W."/>
            <person name="Turgeon B.G."/>
            <person name="de Wit P.J.G.M."/>
            <person name="Zhong S."/>
            <person name="Goodwin S.B."/>
            <person name="Grigoriev I.V."/>
        </authorList>
    </citation>
    <scope>NUCLEOTIDE SEQUENCE [LARGE SCALE GENOMIC DNA]</scope>
    <source>
        <strain evidence="5">NZE10 / CBS 128990</strain>
    </source>
</reference>
<evidence type="ECO:0000313" key="5">
    <source>
        <dbReference type="Proteomes" id="UP000016933"/>
    </source>
</evidence>
<reference evidence="5" key="1">
    <citation type="journal article" date="2012" name="PLoS Genet.">
        <title>The genomes of the fungal plant pathogens Cladosporium fulvum and Dothistroma septosporum reveal adaptation to different hosts and lifestyles but also signatures of common ancestry.</title>
        <authorList>
            <person name="de Wit P.J.G.M."/>
            <person name="van der Burgt A."/>
            <person name="Oekmen B."/>
            <person name="Stergiopoulos I."/>
            <person name="Abd-Elsalam K.A."/>
            <person name="Aerts A.L."/>
            <person name="Bahkali A.H."/>
            <person name="Beenen H.G."/>
            <person name="Chettri P."/>
            <person name="Cox M.P."/>
            <person name="Datema E."/>
            <person name="de Vries R.P."/>
            <person name="Dhillon B."/>
            <person name="Ganley A.R."/>
            <person name="Griffiths S.A."/>
            <person name="Guo Y."/>
            <person name="Hamelin R.C."/>
            <person name="Henrissat B."/>
            <person name="Kabir M.S."/>
            <person name="Jashni M.K."/>
            <person name="Kema G."/>
            <person name="Klaubauf S."/>
            <person name="Lapidus A."/>
            <person name="Levasseur A."/>
            <person name="Lindquist E."/>
            <person name="Mehrabi R."/>
            <person name="Ohm R.A."/>
            <person name="Owen T.J."/>
            <person name="Salamov A."/>
            <person name="Schwelm A."/>
            <person name="Schijlen E."/>
            <person name="Sun H."/>
            <person name="van den Burg H.A."/>
            <person name="van Ham R.C.H.J."/>
            <person name="Zhang S."/>
            <person name="Goodwin S.B."/>
            <person name="Grigoriev I.V."/>
            <person name="Collemare J."/>
            <person name="Bradshaw R.E."/>
        </authorList>
    </citation>
    <scope>NUCLEOTIDE SEQUENCE [LARGE SCALE GENOMIC DNA]</scope>
    <source>
        <strain evidence="5">NZE10 / CBS 128990</strain>
    </source>
</reference>
<dbReference type="GO" id="GO:0032153">
    <property type="term" value="C:cell division site"/>
    <property type="evidence" value="ECO:0007669"/>
    <property type="project" value="EnsemblFungi"/>
</dbReference>